<evidence type="ECO:0000256" key="3">
    <source>
        <dbReference type="SAM" id="SignalP"/>
    </source>
</evidence>
<evidence type="ECO:0000256" key="1">
    <source>
        <dbReference type="SAM" id="MobiDB-lite"/>
    </source>
</evidence>
<dbReference type="Proteomes" id="UP000027586">
    <property type="component" value="Unassembled WGS sequence"/>
</dbReference>
<dbReference type="SUPFAM" id="SSF51445">
    <property type="entry name" value="(Trans)glycosidases"/>
    <property type="match status" value="1"/>
</dbReference>
<accession>A0A068RPK6</accession>
<reference evidence="5" key="1">
    <citation type="submission" date="2013-08" db="EMBL/GenBank/DDBJ databases">
        <title>Gene expansion shapes genome architecture in the human pathogen Lichtheimia corymbifera: an evolutionary genomics analysis in the ancient terrestrial Mucorales (Mucoromycotina).</title>
        <authorList>
            <person name="Schwartze V.U."/>
            <person name="Winter S."/>
            <person name="Shelest E."/>
            <person name="Marcet-Houben M."/>
            <person name="Horn F."/>
            <person name="Wehner S."/>
            <person name="Hoffmann K."/>
            <person name="Riege K."/>
            <person name="Sammeth M."/>
            <person name="Nowrousian M."/>
            <person name="Valiante V."/>
            <person name="Linde J."/>
            <person name="Jacobsen I.D."/>
            <person name="Marz M."/>
            <person name="Brakhage A.A."/>
            <person name="Gabaldon T."/>
            <person name="Bocker S."/>
            <person name="Voigt K."/>
        </authorList>
    </citation>
    <scope>NUCLEOTIDE SEQUENCE [LARGE SCALE GENOMIC DNA]</scope>
    <source>
        <strain evidence="5">FSU 9682</strain>
    </source>
</reference>
<dbReference type="SMART" id="SM00636">
    <property type="entry name" value="Glyco_18"/>
    <property type="match status" value="1"/>
</dbReference>
<dbReference type="Pfam" id="PF00704">
    <property type="entry name" value="Glyco_hydro_18"/>
    <property type="match status" value="2"/>
</dbReference>
<dbReference type="AlphaFoldDB" id="A0A068RPK6"/>
<dbReference type="Gene3D" id="3.20.20.80">
    <property type="entry name" value="Glycosidases"/>
    <property type="match status" value="2"/>
</dbReference>
<dbReference type="GO" id="GO:0004568">
    <property type="term" value="F:chitinase activity"/>
    <property type="evidence" value="ECO:0007669"/>
    <property type="project" value="TreeGrafter"/>
</dbReference>
<keyword evidence="3" id="KW-0732">Signal</keyword>
<dbReference type="InterPro" id="IPR011583">
    <property type="entry name" value="Chitinase_II/V-like_cat"/>
</dbReference>
<evidence type="ECO:0000313" key="5">
    <source>
        <dbReference type="EMBL" id="CDH51655.1"/>
    </source>
</evidence>
<dbReference type="PANTHER" id="PTHR11177:SF392">
    <property type="entry name" value="HAP41P"/>
    <property type="match status" value="1"/>
</dbReference>
<dbReference type="InterPro" id="IPR029070">
    <property type="entry name" value="Chitinase_insertion_sf"/>
</dbReference>
<dbReference type="InterPro" id="IPR017853">
    <property type="entry name" value="GH"/>
</dbReference>
<dbReference type="GO" id="GO:0008061">
    <property type="term" value="F:chitin binding"/>
    <property type="evidence" value="ECO:0007669"/>
    <property type="project" value="InterPro"/>
</dbReference>
<evidence type="ECO:0000313" key="6">
    <source>
        <dbReference type="Proteomes" id="UP000027586"/>
    </source>
</evidence>
<keyword evidence="2" id="KW-0472">Membrane</keyword>
<feature type="signal peptide" evidence="3">
    <location>
        <begin position="1"/>
        <end position="20"/>
    </location>
</feature>
<dbReference type="GO" id="GO:0005975">
    <property type="term" value="P:carbohydrate metabolic process"/>
    <property type="evidence" value="ECO:0007669"/>
    <property type="project" value="InterPro"/>
</dbReference>
<keyword evidence="2" id="KW-1133">Transmembrane helix</keyword>
<evidence type="ECO:0000259" key="4">
    <source>
        <dbReference type="PROSITE" id="PS51910"/>
    </source>
</evidence>
<name>A0A068RPK6_9FUNG</name>
<dbReference type="STRING" id="1263082.A0A068RPK6"/>
<protein>
    <recommendedName>
        <fullName evidence="4">GH18 domain-containing protein</fullName>
    </recommendedName>
</protein>
<feature type="region of interest" description="Disordered" evidence="1">
    <location>
        <begin position="219"/>
        <end position="244"/>
    </location>
</feature>
<dbReference type="PANTHER" id="PTHR11177">
    <property type="entry name" value="CHITINASE"/>
    <property type="match status" value="1"/>
</dbReference>
<dbReference type="InterPro" id="IPR050314">
    <property type="entry name" value="Glycosyl_Hydrlase_18"/>
</dbReference>
<gene>
    <name evidence="5" type="ORF">LCOR_03231.1</name>
</gene>
<dbReference type="PROSITE" id="PS51910">
    <property type="entry name" value="GH18_2"/>
    <property type="match status" value="1"/>
</dbReference>
<dbReference type="SUPFAM" id="SSF54556">
    <property type="entry name" value="Chitinase insertion domain"/>
    <property type="match status" value="1"/>
</dbReference>
<feature type="domain" description="GH18" evidence="4">
    <location>
        <begin position="26"/>
        <end position="350"/>
    </location>
</feature>
<keyword evidence="2" id="KW-0812">Transmembrane</keyword>
<dbReference type="Gene3D" id="3.10.50.10">
    <property type="match status" value="1"/>
</dbReference>
<comment type="caution">
    <text evidence="5">The sequence shown here is derived from an EMBL/GenBank/DDBJ whole genome shotgun (WGS) entry which is preliminary data.</text>
</comment>
<dbReference type="EMBL" id="CBTN010000010">
    <property type="protein sequence ID" value="CDH51655.1"/>
    <property type="molecule type" value="Genomic_DNA"/>
</dbReference>
<dbReference type="GO" id="GO:0006032">
    <property type="term" value="P:chitin catabolic process"/>
    <property type="evidence" value="ECO:0007669"/>
    <property type="project" value="TreeGrafter"/>
</dbReference>
<feature type="chain" id="PRO_5001652646" description="GH18 domain-containing protein" evidence="3">
    <location>
        <begin position="21"/>
        <end position="393"/>
    </location>
</feature>
<proteinExistence type="predicted"/>
<organism evidence="5 6">
    <name type="scientific">Lichtheimia corymbifera JMRC:FSU:9682</name>
    <dbReference type="NCBI Taxonomy" id="1263082"/>
    <lineage>
        <taxon>Eukaryota</taxon>
        <taxon>Fungi</taxon>
        <taxon>Fungi incertae sedis</taxon>
        <taxon>Mucoromycota</taxon>
        <taxon>Mucoromycotina</taxon>
        <taxon>Mucoromycetes</taxon>
        <taxon>Mucorales</taxon>
        <taxon>Lichtheimiaceae</taxon>
        <taxon>Lichtheimia</taxon>
    </lineage>
</organism>
<sequence length="393" mass="43875">MVIHLFYLLILLFLSKATSAAAETGKVIVGYWGVWDSKPLPIKYIPWSQITHINFGFATVNKDVVPALKNQGALSNLVKEAHENNVKVLLSIGGWRTRLPCNQSIITNTTTEDHLLPLLEQFREALGDDKLLTLGVGATPYPYSNVSGYQQVVDWITIMAHDTHVGRPTIGANSPLYNNDASSNSALEAWNAWMSIPSQQRVLGVPFYGYASKPIRNKKDGDLEKLTGPAHSMRPPGDADDPMLPDTCKRGYSGLWRWRSLRNTGILLDESRAGKHWIKHWDTSSQTPWLYNSLSNVVISYDDPQSVRLKTTFAMCQQARGIGVWDLAYDYYTSGNGQLLTAIHDALNTTHPKCDLTLIHPDADPVDSIGTYILPQSIFFAFLYVIPMVLFQL</sequence>
<dbReference type="InterPro" id="IPR001223">
    <property type="entry name" value="Glyco_hydro18_cat"/>
</dbReference>
<dbReference type="GO" id="GO:0005576">
    <property type="term" value="C:extracellular region"/>
    <property type="evidence" value="ECO:0007669"/>
    <property type="project" value="TreeGrafter"/>
</dbReference>
<feature type="transmembrane region" description="Helical" evidence="2">
    <location>
        <begin position="372"/>
        <end position="391"/>
    </location>
</feature>
<dbReference type="OrthoDB" id="76388at2759"/>
<keyword evidence="6" id="KW-1185">Reference proteome</keyword>
<evidence type="ECO:0000256" key="2">
    <source>
        <dbReference type="SAM" id="Phobius"/>
    </source>
</evidence>
<dbReference type="VEuPathDB" id="FungiDB:LCOR_03231.1"/>